<reference evidence="2" key="1">
    <citation type="submission" date="2018-06" db="EMBL/GenBank/DDBJ databases">
        <authorList>
            <person name="Zhirakovskaya E."/>
        </authorList>
    </citation>
    <scope>NUCLEOTIDE SEQUENCE</scope>
</reference>
<dbReference type="GO" id="GO:0044877">
    <property type="term" value="F:protein-containing complex binding"/>
    <property type="evidence" value="ECO:0007669"/>
    <property type="project" value="TreeGrafter"/>
</dbReference>
<dbReference type="EMBL" id="UOEM01000085">
    <property type="protein sequence ID" value="VAW15435.1"/>
    <property type="molecule type" value="Genomic_DNA"/>
</dbReference>
<name>A0A3B0TAG5_9ZZZZ</name>
<dbReference type="InterPro" id="IPR036291">
    <property type="entry name" value="NAD(P)-bd_dom_sf"/>
</dbReference>
<dbReference type="Pfam" id="PF01370">
    <property type="entry name" value="Epimerase"/>
    <property type="match status" value="1"/>
</dbReference>
<dbReference type="Gene3D" id="3.40.50.720">
    <property type="entry name" value="NAD(P)-binding Rossmann-like Domain"/>
    <property type="match status" value="1"/>
</dbReference>
<evidence type="ECO:0000313" key="2">
    <source>
        <dbReference type="EMBL" id="VAW15435.1"/>
    </source>
</evidence>
<feature type="domain" description="NAD-dependent epimerase/dehydratase" evidence="1">
    <location>
        <begin position="11"/>
        <end position="219"/>
    </location>
</feature>
<sequence length="323" mass="34088">MTAKAANETLVTVFGGSGFVGRHVVRALAKRGYRLRVATRRPDLAGHLQPMGAVGQIQAVQANLRYPQSVAAAVAGADAVINLVGILYETGRQSFNAVHAQGAAEVAGQAKAAGAGRLVHMSALATDPDAASDYARSKAAAEAAVLETFPSAVIFRPSVIFGPEDKFFNTFAALARLSPVLPLIGGGKTLFEPVFVGDVAEAVALAVDGRVRGGIYELGGPEQMSLADVFAYVCEVTERKRLLVPLPFAIAKVQAAFLQMLPNPLLTIDQVRLLANDVVVGDAAKAEARTLSGLGIKARPVHSIVPEYLQRFRRTGEFKFTEA</sequence>
<proteinExistence type="predicted"/>
<protein>
    <submittedName>
        <fullName evidence="2">NAD-dependent epimerase/dehydratase</fullName>
    </submittedName>
</protein>
<dbReference type="InterPro" id="IPR051207">
    <property type="entry name" value="ComplexI_NDUFA9_subunit"/>
</dbReference>
<dbReference type="CDD" id="cd05271">
    <property type="entry name" value="NDUFA9_like_SDR_a"/>
    <property type="match status" value="1"/>
</dbReference>
<gene>
    <name evidence="2" type="ORF">MNBD_ALPHA09-1286</name>
</gene>
<evidence type="ECO:0000259" key="1">
    <source>
        <dbReference type="Pfam" id="PF01370"/>
    </source>
</evidence>
<dbReference type="SUPFAM" id="SSF51735">
    <property type="entry name" value="NAD(P)-binding Rossmann-fold domains"/>
    <property type="match status" value="1"/>
</dbReference>
<dbReference type="InterPro" id="IPR001509">
    <property type="entry name" value="Epimerase_deHydtase"/>
</dbReference>
<organism evidence="2">
    <name type="scientific">hydrothermal vent metagenome</name>
    <dbReference type="NCBI Taxonomy" id="652676"/>
    <lineage>
        <taxon>unclassified sequences</taxon>
        <taxon>metagenomes</taxon>
        <taxon>ecological metagenomes</taxon>
    </lineage>
</organism>
<accession>A0A3B0TAG5</accession>
<dbReference type="PANTHER" id="PTHR12126:SF11">
    <property type="entry name" value="NADH DEHYDROGENASE [UBIQUINONE] 1 ALPHA SUBCOMPLEX SUBUNIT 9, MITOCHONDRIAL"/>
    <property type="match status" value="1"/>
</dbReference>
<dbReference type="PANTHER" id="PTHR12126">
    <property type="entry name" value="NADH-UBIQUINONE OXIDOREDUCTASE 39 KDA SUBUNIT-RELATED"/>
    <property type="match status" value="1"/>
</dbReference>
<dbReference type="AlphaFoldDB" id="A0A3B0TAG5"/>
<dbReference type="FunFam" id="3.40.50.720:FF:000702">
    <property type="entry name" value="NADH dehydrogenase (Ubiquinone)"/>
    <property type="match status" value="1"/>
</dbReference>